<evidence type="ECO:0000313" key="2">
    <source>
        <dbReference type="Proteomes" id="UP001605036"/>
    </source>
</evidence>
<gene>
    <name evidence="1" type="ORF">R1flu_008150</name>
</gene>
<dbReference type="EMBL" id="JBHFFA010000005">
    <property type="protein sequence ID" value="KAL2623905.1"/>
    <property type="molecule type" value="Genomic_DNA"/>
</dbReference>
<organism evidence="1 2">
    <name type="scientific">Riccia fluitans</name>
    <dbReference type="NCBI Taxonomy" id="41844"/>
    <lineage>
        <taxon>Eukaryota</taxon>
        <taxon>Viridiplantae</taxon>
        <taxon>Streptophyta</taxon>
        <taxon>Embryophyta</taxon>
        <taxon>Marchantiophyta</taxon>
        <taxon>Marchantiopsida</taxon>
        <taxon>Marchantiidae</taxon>
        <taxon>Marchantiales</taxon>
        <taxon>Ricciaceae</taxon>
        <taxon>Riccia</taxon>
    </lineage>
</organism>
<dbReference type="Proteomes" id="UP001605036">
    <property type="component" value="Unassembled WGS sequence"/>
</dbReference>
<comment type="caution">
    <text evidence="1">The sequence shown here is derived from an EMBL/GenBank/DDBJ whole genome shotgun (WGS) entry which is preliminary data.</text>
</comment>
<dbReference type="AlphaFoldDB" id="A0ABD1YB27"/>
<reference evidence="1 2" key="1">
    <citation type="submission" date="2024-09" db="EMBL/GenBank/DDBJ databases">
        <title>Chromosome-scale assembly of Riccia fluitans.</title>
        <authorList>
            <person name="Paukszto L."/>
            <person name="Sawicki J."/>
            <person name="Karawczyk K."/>
            <person name="Piernik-Szablinska J."/>
            <person name="Szczecinska M."/>
            <person name="Mazdziarz M."/>
        </authorList>
    </citation>
    <scope>NUCLEOTIDE SEQUENCE [LARGE SCALE GENOMIC DNA]</scope>
    <source>
        <strain evidence="1">Rf_01</strain>
        <tissue evidence="1">Aerial parts of the thallus</tissue>
    </source>
</reference>
<accession>A0ABD1YB27</accession>
<proteinExistence type="predicted"/>
<evidence type="ECO:0000313" key="1">
    <source>
        <dbReference type="EMBL" id="KAL2623905.1"/>
    </source>
</evidence>
<keyword evidence="2" id="KW-1185">Reference proteome</keyword>
<protein>
    <submittedName>
        <fullName evidence="1">Uncharacterized protein</fullName>
    </submittedName>
</protein>
<name>A0ABD1YB27_9MARC</name>
<sequence>MRKNLKKSEEERPQFKEKSEYWHNKWLKLDVQCTEKTPEELRFEERQKKETEVATPAREQKRQQILVGLLTEVTNLRKQVAYKTSLEKEVANLRESNEALRKVEECDQMLQQEAQGVVKEDERQKAWKELKSRLEKGNLGQLLRLGGKL</sequence>